<name>A0A4U5MPN8_STECR</name>
<gene>
    <name evidence="1" type="ORF">L596_019212</name>
</gene>
<organism evidence="1 2">
    <name type="scientific">Steinernema carpocapsae</name>
    <name type="common">Entomopathogenic nematode</name>
    <dbReference type="NCBI Taxonomy" id="34508"/>
    <lineage>
        <taxon>Eukaryota</taxon>
        <taxon>Metazoa</taxon>
        <taxon>Ecdysozoa</taxon>
        <taxon>Nematoda</taxon>
        <taxon>Chromadorea</taxon>
        <taxon>Rhabditida</taxon>
        <taxon>Tylenchina</taxon>
        <taxon>Panagrolaimomorpha</taxon>
        <taxon>Strongyloidoidea</taxon>
        <taxon>Steinernematidae</taxon>
        <taxon>Steinernema</taxon>
    </lineage>
</organism>
<sequence length="304" mass="35357">METIKEIADNMEVDNIWKSVAKELDKRPLVHGNILVQEDGVLVSFRHSTDQGTVGPTRRAESCNDTPWDQNGNGFTFTEAKAKPFPYIAVQGILITDDPEQIRYKYENEEELWQKLTFEEFRSDLLPYLAQRVVSSLVSYLRIKCSTEFAVRDLLTTFAHHPFVYDIELDYIGESIESFLSVQSKINYNVKTVKLYGNWPQSTADTIVQLMLQFGGTGVDVRETPIRFDQRFFDELEDQWTDESELPLQLKGKHDGRLLDMENNTSEIENEDTGSLYKFIMEFERDNEFCLYGFVWTLEQRLAH</sequence>
<keyword evidence="2" id="KW-1185">Reference proteome</keyword>
<reference evidence="1 2" key="2">
    <citation type="journal article" date="2019" name="G3 (Bethesda)">
        <title>Hybrid Assembly of the Genome of the Entomopathogenic Nematode Steinernema carpocapsae Identifies the X-Chromosome.</title>
        <authorList>
            <person name="Serra L."/>
            <person name="Macchietto M."/>
            <person name="Macias-Munoz A."/>
            <person name="McGill C.J."/>
            <person name="Rodriguez I.M."/>
            <person name="Rodriguez B."/>
            <person name="Murad R."/>
            <person name="Mortazavi A."/>
        </authorList>
    </citation>
    <scope>NUCLEOTIDE SEQUENCE [LARGE SCALE GENOMIC DNA]</scope>
    <source>
        <strain evidence="1 2">ALL</strain>
    </source>
</reference>
<evidence type="ECO:0000313" key="2">
    <source>
        <dbReference type="Proteomes" id="UP000298663"/>
    </source>
</evidence>
<accession>A0A4U5MPN8</accession>
<dbReference type="EMBL" id="AZBU02000006">
    <property type="protein sequence ID" value="TKR71647.1"/>
    <property type="molecule type" value="Genomic_DNA"/>
</dbReference>
<evidence type="ECO:0000313" key="1">
    <source>
        <dbReference type="EMBL" id="TKR71647.1"/>
    </source>
</evidence>
<dbReference type="AlphaFoldDB" id="A0A4U5MPN8"/>
<protein>
    <submittedName>
        <fullName evidence="1">Uncharacterized protein</fullName>
    </submittedName>
</protein>
<reference evidence="1 2" key="1">
    <citation type="journal article" date="2015" name="Genome Biol.">
        <title>Comparative genomics of Steinernema reveals deeply conserved gene regulatory networks.</title>
        <authorList>
            <person name="Dillman A.R."/>
            <person name="Macchietto M."/>
            <person name="Porter C.F."/>
            <person name="Rogers A."/>
            <person name="Williams B."/>
            <person name="Antoshechkin I."/>
            <person name="Lee M.M."/>
            <person name="Goodwin Z."/>
            <person name="Lu X."/>
            <person name="Lewis E.E."/>
            <person name="Goodrich-Blair H."/>
            <person name="Stock S.P."/>
            <person name="Adams B.J."/>
            <person name="Sternberg P.W."/>
            <person name="Mortazavi A."/>
        </authorList>
    </citation>
    <scope>NUCLEOTIDE SEQUENCE [LARGE SCALE GENOMIC DNA]</scope>
    <source>
        <strain evidence="1 2">ALL</strain>
    </source>
</reference>
<dbReference type="Proteomes" id="UP000298663">
    <property type="component" value="Unassembled WGS sequence"/>
</dbReference>
<comment type="caution">
    <text evidence="1">The sequence shown here is derived from an EMBL/GenBank/DDBJ whole genome shotgun (WGS) entry which is preliminary data.</text>
</comment>
<proteinExistence type="predicted"/>